<dbReference type="EMBL" id="CP064812">
    <property type="protein sequence ID" value="QPG73638.1"/>
    <property type="molecule type" value="Genomic_DNA"/>
</dbReference>
<dbReference type="GO" id="GO:0004553">
    <property type="term" value="F:hydrolase activity, hydrolyzing O-glycosyl compounds"/>
    <property type="evidence" value="ECO:0007669"/>
    <property type="project" value="InterPro"/>
</dbReference>
<dbReference type="InterPro" id="IPR000757">
    <property type="entry name" value="Beta-glucanase-like"/>
</dbReference>
<keyword evidence="1" id="KW-0732">Signal</keyword>
<dbReference type="GeneID" id="62194351"/>
<dbReference type="Proteomes" id="UP000662931">
    <property type="component" value="Chromosome 1"/>
</dbReference>
<organism evidence="5 6">
    <name type="scientific">Eeniella nana</name>
    <name type="common">Yeast</name>
    <name type="synonym">Brettanomyces nanus</name>
    <dbReference type="NCBI Taxonomy" id="13502"/>
    <lineage>
        <taxon>Eukaryota</taxon>
        <taxon>Fungi</taxon>
        <taxon>Dikarya</taxon>
        <taxon>Ascomycota</taxon>
        <taxon>Saccharomycotina</taxon>
        <taxon>Pichiomycetes</taxon>
        <taxon>Pichiales</taxon>
        <taxon>Pichiaceae</taxon>
        <taxon>Brettanomyces</taxon>
    </lineage>
</organism>
<gene>
    <name evidence="5" type="ORF">FOA43_000950</name>
</gene>
<dbReference type="PANTHER" id="PTHR10963">
    <property type="entry name" value="GLYCOSYL HYDROLASE-RELATED"/>
    <property type="match status" value="1"/>
</dbReference>
<dbReference type="GO" id="GO:0031505">
    <property type="term" value="P:fungal-type cell wall organization"/>
    <property type="evidence" value="ECO:0007669"/>
    <property type="project" value="TreeGrafter"/>
</dbReference>
<dbReference type="InterPro" id="IPR050546">
    <property type="entry name" value="Glycosyl_Hydrlase_16"/>
</dbReference>
<dbReference type="PROSITE" id="PS51762">
    <property type="entry name" value="GH16_2"/>
    <property type="match status" value="1"/>
</dbReference>
<evidence type="ECO:0000256" key="2">
    <source>
        <dbReference type="ARBA" id="ARBA00022801"/>
    </source>
</evidence>
<keyword evidence="6" id="KW-1185">Reference proteome</keyword>
<keyword evidence="3" id="KW-0326">Glycosidase</keyword>
<dbReference type="OrthoDB" id="4781at2759"/>
<feature type="domain" description="GH16" evidence="4">
    <location>
        <begin position="54"/>
        <end position="297"/>
    </location>
</feature>
<dbReference type="RefSeq" id="XP_038777203.1">
    <property type="nucleotide sequence ID" value="XM_038921275.1"/>
</dbReference>
<name>A0A875RY76_EENNA</name>
<sequence>MPAEAVQNFIWVLSPGKNKTYSCGESKDCPEEYPCCSSTGICGTGTYCLGGCDPRYSYNLTACIAQPVCQQGNYTFTKEDLITSSEYLGDYNETKWTYEGHVMDYNDSIIMALPKNGSGTVISSTFFVWYGNVTTRFKSSHNAGVISASILFSDVQDEIDLEIIGNALKQPQSNFYYEGVLNYTNMVNLSTSDAFENWHSYTVDWQEEQITWYIDGVEGRTLKKVDTYNETTDEYMYPQTPSRIQLSLWPGGDSTQNSAGVVAWAGGAINWNASDFTDPGYLFATIGWVNVQCYDPPSGTLIEGDLSYIFTDPDDFSQDSVMITDNDTIIDNLGQTGFDIGKNKDAENENNTSIYTTTYSSRATKTVSSSSLPAGYSSEFFQDIRTATESSSNGAADVTVINRGYDKPRFKYGVILTPRVKHDLSKDFLIEAAEEAFLAICLSPQTDHLNPIRNTDDGSTATKKLLESYSLGSLDFTEMEYSDDLDLVFEAYRKNELQSRILGTICVKNYQGLKDEKEVTGFTSFYPGLSAKLMEFMACYCKDQLRVAKLWVDIIEEHNLKEYYEKLGFFFISRETCHVDPITHNMLGKSLEDGIKASRDFHVALMERDL</sequence>
<dbReference type="SUPFAM" id="SSF49899">
    <property type="entry name" value="Concanavalin A-like lectins/glucanases"/>
    <property type="match status" value="1"/>
</dbReference>
<dbReference type="PANTHER" id="PTHR10963:SF22">
    <property type="entry name" value="GLYCOSIDASE CRH2-RELATED"/>
    <property type="match status" value="1"/>
</dbReference>
<keyword evidence="2" id="KW-0378">Hydrolase</keyword>
<protein>
    <recommendedName>
        <fullName evidence="4">GH16 domain-containing protein</fullName>
    </recommendedName>
</protein>
<evidence type="ECO:0000313" key="6">
    <source>
        <dbReference type="Proteomes" id="UP000662931"/>
    </source>
</evidence>
<dbReference type="Pfam" id="PF00722">
    <property type="entry name" value="Glyco_hydro_16"/>
    <property type="match status" value="1"/>
</dbReference>
<dbReference type="GO" id="GO:0009277">
    <property type="term" value="C:fungal-type cell wall"/>
    <property type="evidence" value="ECO:0007669"/>
    <property type="project" value="TreeGrafter"/>
</dbReference>
<proteinExistence type="predicted"/>
<evidence type="ECO:0000313" key="5">
    <source>
        <dbReference type="EMBL" id="QPG73638.1"/>
    </source>
</evidence>
<dbReference type="Gene3D" id="2.60.120.200">
    <property type="match status" value="1"/>
</dbReference>
<dbReference type="AlphaFoldDB" id="A0A875RY76"/>
<dbReference type="KEGG" id="bnn:FOA43_000950"/>
<dbReference type="GO" id="GO:0016757">
    <property type="term" value="F:glycosyltransferase activity"/>
    <property type="evidence" value="ECO:0007669"/>
    <property type="project" value="TreeGrafter"/>
</dbReference>
<dbReference type="GO" id="GO:0005975">
    <property type="term" value="P:carbohydrate metabolic process"/>
    <property type="evidence" value="ECO:0007669"/>
    <property type="project" value="InterPro"/>
</dbReference>
<evidence type="ECO:0000256" key="3">
    <source>
        <dbReference type="ARBA" id="ARBA00023295"/>
    </source>
</evidence>
<evidence type="ECO:0000256" key="1">
    <source>
        <dbReference type="ARBA" id="ARBA00022729"/>
    </source>
</evidence>
<accession>A0A875RY76</accession>
<reference evidence="5" key="1">
    <citation type="submission" date="2020-10" db="EMBL/GenBank/DDBJ databases">
        <authorList>
            <person name="Roach M.J.R."/>
        </authorList>
    </citation>
    <scope>NUCLEOTIDE SEQUENCE</scope>
    <source>
        <strain evidence="5">CBS 1945</strain>
    </source>
</reference>
<dbReference type="InterPro" id="IPR013320">
    <property type="entry name" value="ConA-like_dom_sf"/>
</dbReference>
<evidence type="ECO:0000259" key="4">
    <source>
        <dbReference type="PROSITE" id="PS51762"/>
    </source>
</evidence>